<reference evidence="2" key="1">
    <citation type="submission" date="2020-01" db="EMBL/GenBank/DDBJ databases">
        <title>Draft genome sequence of the Termite Coptotermes fromosanus.</title>
        <authorList>
            <person name="Itakura S."/>
            <person name="Yosikawa Y."/>
            <person name="Umezawa K."/>
        </authorList>
    </citation>
    <scope>NUCLEOTIDE SEQUENCE [LARGE SCALE GENOMIC DNA]</scope>
</reference>
<dbReference type="AlphaFoldDB" id="A0A6L2Q918"/>
<organism evidence="1 2">
    <name type="scientific">Coptotermes formosanus</name>
    <name type="common">Formosan subterranean termite</name>
    <dbReference type="NCBI Taxonomy" id="36987"/>
    <lineage>
        <taxon>Eukaryota</taxon>
        <taxon>Metazoa</taxon>
        <taxon>Ecdysozoa</taxon>
        <taxon>Arthropoda</taxon>
        <taxon>Hexapoda</taxon>
        <taxon>Insecta</taxon>
        <taxon>Pterygota</taxon>
        <taxon>Neoptera</taxon>
        <taxon>Polyneoptera</taxon>
        <taxon>Dictyoptera</taxon>
        <taxon>Blattodea</taxon>
        <taxon>Blattoidea</taxon>
        <taxon>Termitoidae</taxon>
        <taxon>Rhinotermitidae</taxon>
        <taxon>Coptotermes</taxon>
    </lineage>
</organism>
<sequence length="896" mass="99883">MEIMEEGNLMDRVRILLQRDLGYYQAHQTVLQENLCPGVVGGLLDFPHYASFAAVKLVLWWEEEYVAAFHWASGLLDCANAGPLEQTESQETNRGCGGIAVTKTSEPTEFVSLVTDSSSQLLEHLHTLSQEALDHADLTVLTGTLGAAALIKNCLWCYNEKLKNKEQLEAKQNVVYRQFHEMAEALAERLLDLHCRLLSLYVLQDADCLNWEDPHPFFEGERGSFVIQMWWLYMQGTKEDLWNTVPPKMAQRVLAGMLNESLTILAVRYNEALPSRERSPLLLTDISNLLLCVRQILPAICNDAKELMGCTHRNKVLRDIHAKCHELLVCLILRGSPLSTLYKVFRRGMSGVAVFSPLNSSVPAPWLVLTSPHLFPVPQTNISDLPDGPAIALELSVLVAQPQASWPLLLKVLTMRHCRIIRVILRHFKKQCGEVVLRPACPIVSDAQQQKGDLEQCGGFLCCGKGECSLGVSPSEQHLPPSKIVLSLIYIMTMVGTQHDLAHVLIPALEKSSNTWGSCLDRRQVWNQSRPPWLEAVISPLEPVLMPVVETLLSVATVRGCSIDEAMDVAMDCLIQLTDCLPTSVLRTAVVLEDAIPADVHPVGSSVLLQLVVAALYSQLQGAAGNTATALAEALCSLDHSDCHNSKIEAFIHAALECAQTSSKDENYVSTEAVPYTAELLVSNVLLSAAGRQALKVMWQFLQHSWQWLLGQLEALEPSEVASPAPPPVPATASRPARSKLLHTMFHVGHKHFDQYGKGFKYIFCTGICLSTRRLLLKQVVFIQLLAGTWELDWNKLLQTPLSLTPEHLWKQLSSRSEFHEAPSLLSGCTVTILAFSRSYREEFTTDSMLFDDLRCNMSKVVFPEDYYVFLEDRIYSFLYQVLHVTDAPLPSVEHC</sequence>
<dbReference type="Proteomes" id="UP000502823">
    <property type="component" value="Unassembled WGS sequence"/>
</dbReference>
<keyword evidence="2" id="KW-1185">Reference proteome</keyword>
<name>A0A6L2Q918_COPFO</name>
<evidence type="ECO:0000313" key="2">
    <source>
        <dbReference type="Proteomes" id="UP000502823"/>
    </source>
</evidence>
<evidence type="ECO:0000313" key="1">
    <source>
        <dbReference type="EMBL" id="GFG40500.1"/>
    </source>
</evidence>
<proteinExistence type="predicted"/>
<dbReference type="InterPro" id="IPR027993">
    <property type="entry name" value="DUF4495"/>
</dbReference>
<accession>A0A6L2Q918</accession>
<dbReference type="PANTHER" id="PTHR33960">
    <property type="entry name" value="SIMILAR TO KIAA0825 PROTEIN"/>
    <property type="match status" value="1"/>
</dbReference>
<dbReference type="PANTHER" id="PTHR33960:SF1">
    <property type="entry name" value="SIMILAR TO KIAA0825 PROTEIN"/>
    <property type="match status" value="1"/>
</dbReference>
<protein>
    <submittedName>
        <fullName evidence="1">Uncharacterized protein</fullName>
    </submittedName>
</protein>
<dbReference type="EMBL" id="BLKM01002183">
    <property type="protein sequence ID" value="GFG40500.1"/>
    <property type="molecule type" value="Genomic_DNA"/>
</dbReference>
<comment type="caution">
    <text evidence="1">The sequence shown here is derived from an EMBL/GenBank/DDBJ whole genome shotgun (WGS) entry which is preliminary data.</text>
</comment>
<dbReference type="OrthoDB" id="10007406at2759"/>
<dbReference type="InParanoid" id="A0A6L2Q918"/>
<gene>
    <name evidence="1" type="ORF">Cfor_06512</name>
</gene>
<dbReference type="Pfam" id="PF14906">
    <property type="entry name" value="DUF4495"/>
    <property type="match status" value="1"/>
</dbReference>